<evidence type="ECO:0000259" key="3">
    <source>
        <dbReference type="Pfam" id="PF01757"/>
    </source>
</evidence>
<feature type="transmembrane region" description="Helical" evidence="2">
    <location>
        <begin position="393"/>
        <end position="413"/>
    </location>
</feature>
<feature type="domain" description="Acyltransferase 3" evidence="3">
    <location>
        <begin position="240"/>
        <end position="624"/>
    </location>
</feature>
<feature type="transmembrane region" description="Helical" evidence="2">
    <location>
        <begin position="150"/>
        <end position="171"/>
    </location>
</feature>
<dbReference type="GO" id="GO:0016747">
    <property type="term" value="F:acyltransferase activity, transferring groups other than amino-acyl groups"/>
    <property type="evidence" value="ECO:0007669"/>
    <property type="project" value="InterPro"/>
</dbReference>
<feature type="transmembrane region" description="Helical" evidence="2">
    <location>
        <begin position="418"/>
        <end position="439"/>
    </location>
</feature>
<feature type="transmembrane region" description="Helical" evidence="2">
    <location>
        <begin position="235"/>
        <end position="256"/>
    </location>
</feature>
<feature type="transmembrane region" description="Helical" evidence="2">
    <location>
        <begin position="534"/>
        <end position="556"/>
    </location>
</feature>
<dbReference type="Pfam" id="PF01757">
    <property type="entry name" value="Acyl_transf_3"/>
    <property type="match status" value="1"/>
</dbReference>
<dbReference type="InterPro" id="IPR052728">
    <property type="entry name" value="O2_lipid_transport_reg"/>
</dbReference>
<accession>A0AAJ6VY53</accession>
<dbReference type="InterPro" id="IPR002656">
    <property type="entry name" value="Acyl_transf_3_dom"/>
</dbReference>
<reference evidence="6" key="1">
    <citation type="submission" date="2025-08" db="UniProtKB">
        <authorList>
            <consortium name="RefSeq"/>
        </authorList>
    </citation>
    <scope>IDENTIFICATION</scope>
</reference>
<dbReference type="RefSeq" id="XP_003743372.1">
    <property type="nucleotide sequence ID" value="XM_003743324.1"/>
</dbReference>
<sequence>MCSSRLLTLLIGARNNQVWAFRIMAANGYVTPNVFEGSLGAMGGYSQCVKTRNLDGNLRGSYCTTYLTLPRHLIAELEGDFQKYGYMLGRRRLDALDKAPVWGYTGLRMGLCFLDGCTEDELTYVLRSLLGDFGLNATVVSCETGEARPWLWRHTLITVFGVVSSLLVFTGTAADYKRLKKPAELPVTKATDAPEKRILPSPAPRPSRITEFLLCFSLIKNSRTLFDIRIRDKSLTFLFGMRVLLSLWVVYAHGFLLSKYDNVDPGFSLYEIQTRLSHNLGLGSSYLSVSSFFFITGFLIGYSILRKATRIQKKNLPFYCLRQYVRRYLRLTVPLAVVLMCFLMSDLVTYGAADNKADFYKREFDSCVSHWPSILLHYMNFLPWKNHCLEETWYVATEMQIYVFALPLTLVLLKSRRAFLSITLLVVLSSTAYTMYATWIDDLHPALSFGFPSLNKILRTAEIIYHKPWSHAPTYVMGILCAYCVVHHGKLRLSLVSQAILWWFSIMLTISLILINTVWNGAEDDSSIAHRRALYAFYGSSYRTLWAIAKFWMVYALATGRGGILFRFYSWQGFHVLSKLSYGIFLCHYPILLIRIGRVSTPYQLDLFILIRDGLGRWVLAIAAATILHLFYELPAVNLERFFGRRNSGARPVNGHSHKKMESSSAPEKPLQVMVVKTPDESKL</sequence>
<evidence type="ECO:0000259" key="4">
    <source>
        <dbReference type="Pfam" id="PF20146"/>
    </source>
</evidence>
<proteinExistence type="predicted"/>
<keyword evidence="2" id="KW-0472">Membrane</keyword>
<dbReference type="Proteomes" id="UP000694867">
    <property type="component" value="Unplaced"/>
</dbReference>
<dbReference type="AlphaFoldDB" id="A0AAJ6VY53"/>
<dbReference type="InterPro" id="IPR006621">
    <property type="entry name" value="Nose-resist-to-fluoxetine_N"/>
</dbReference>
<feature type="domain" description="Nose resistant-to-fluoxetine protein N-terminal" evidence="4">
    <location>
        <begin position="2"/>
        <end position="125"/>
    </location>
</feature>
<dbReference type="GeneID" id="100908786"/>
<keyword evidence="2" id="KW-1133">Transmembrane helix</keyword>
<evidence type="ECO:0000256" key="2">
    <source>
        <dbReference type="SAM" id="Phobius"/>
    </source>
</evidence>
<dbReference type="PANTHER" id="PTHR11161">
    <property type="entry name" value="O-ACYLTRANSFERASE"/>
    <property type="match status" value="1"/>
</dbReference>
<feature type="transmembrane region" description="Helical" evidence="2">
    <location>
        <begin position="285"/>
        <end position="305"/>
    </location>
</feature>
<evidence type="ECO:0000256" key="1">
    <source>
        <dbReference type="SAM" id="MobiDB-lite"/>
    </source>
</evidence>
<keyword evidence="2" id="KW-0812">Transmembrane</keyword>
<feature type="transmembrane region" description="Helical" evidence="2">
    <location>
        <begin position="576"/>
        <end position="594"/>
    </location>
</feature>
<name>A0AAJ6VY53_9ACAR</name>
<gene>
    <name evidence="6" type="primary">LOC100908786</name>
</gene>
<feature type="region of interest" description="Disordered" evidence="1">
    <location>
        <begin position="650"/>
        <end position="669"/>
    </location>
</feature>
<organism evidence="5 6">
    <name type="scientific">Galendromus occidentalis</name>
    <name type="common">western predatory mite</name>
    <dbReference type="NCBI Taxonomy" id="34638"/>
    <lineage>
        <taxon>Eukaryota</taxon>
        <taxon>Metazoa</taxon>
        <taxon>Ecdysozoa</taxon>
        <taxon>Arthropoda</taxon>
        <taxon>Chelicerata</taxon>
        <taxon>Arachnida</taxon>
        <taxon>Acari</taxon>
        <taxon>Parasitiformes</taxon>
        <taxon>Mesostigmata</taxon>
        <taxon>Gamasina</taxon>
        <taxon>Phytoseioidea</taxon>
        <taxon>Phytoseiidae</taxon>
        <taxon>Typhlodrominae</taxon>
        <taxon>Galendromus</taxon>
    </lineage>
</organism>
<dbReference type="KEGG" id="goe:100908786"/>
<feature type="transmembrane region" description="Helical" evidence="2">
    <location>
        <begin position="331"/>
        <end position="353"/>
    </location>
</feature>
<evidence type="ECO:0000313" key="5">
    <source>
        <dbReference type="Proteomes" id="UP000694867"/>
    </source>
</evidence>
<dbReference type="PANTHER" id="PTHR11161:SF0">
    <property type="entry name" value="O-ACYLTRANSFERASE LIKE PROTEIN"/>
    <property type="match status" value="1"/>
</dbReference>
<dbReference type="Pfam" id="PF20146">
    <property type="entry name" value="NRF"/>
    <property type="match status" value="1"/>
</dbReference>
<feature type="transmembrane region" description="Helical" evidence="2">
    <location>
        <begin position="500"/>
        <end position="522"/>
    </location>
</feature>
<keyword evidence="5" id="KW-1185">Reference proteome</keyword>
<protein>
    <submittedName>
        <fullName evidence="6">O-acyltransferase like protein</fullName>
    </submittedName>
</protein>
<evidence type="ECO:0000313" key="6">
    <source>
        <dbReference type="RefSeq" id="XP_003743372.1"/>
    </source>
</evidence>
<feature type="transmembrane region" description="Helical" evidence="2">
    <location>
        <begin position="615"/>
        <end position="632"/>
    </location>
</feature>